<dbReference type="RefSeq" id="WP_161021528.1">
    <property type="nucleotide sequence ID" value="NZ_WWCP01000052.1"/>
</dbReference>
<dbReference type="Pfam" id="PF04151">
    <property type="entry name" value="PPC"/>
    <property type="match status" value="2"/>
</dbReference>
<feature type="domain" description="SbsA Ig-like" evidence="3">
    <location>
        <begin position="828"/>
        <end position="931"/>
    </location>
</feature>
<proteinExistence type="predicted"/>
<sequence>MADDFSDSITTTGTLSVGGSTNGNIDSYSDNDWFKISLKAGTTYLFSLAGDGGSGALSNLNNVGISVYNAQGASVQYLQTYTTTSGAVAQFAAQVSGTYFVGVRSYSNTGGYTLTAATPAADDYSATTQTTGRLDNGVAVSGVFERTDDVDWFKFHADAGQVVGFSGTGVLGAAVDYYSSPTVYNANGGYVGLLGQAPFIATTSGDYYLALSANGRVGAYTRTMQLISDDYSSDSSRSGQLSAGGQVSGSTDYYGDVDRFQISLEAGSIYSFTLKPQDASNAGASLDVYLPSGTSDYYNVNSSTASDGSITLLYQASTAGVYGIVVAGNKVQAYTLSASAGEPDDYGNTQATATELQLGVPVSARSQSTSDIDMFKVDLKAGVTYSFNVKPDAANLGYTIRSILQDSSGQTVATNVYSIERYSYTPTKDGSFYLAQSSYYVSNGTLGFTLTASQAVDDFTANTSKPGRLSVGGSTKGVIESAGDRDWFAVSLDAGGYYWFRVDGSAEGGGTMSSYSPVTLKLLDGSGNVLVSTPSYNYYGNGTGTFVPFTATTKGTYYVEVGTTSGGTPSSGSYTVRAQLGKPDDYGNDKEHAAALAPDTIVKGEMELNTDKDVFKLDVVAGVTYAVEMMPLSPNADGLSIDVSGPAGLNVRYVSSGDSKVIRLFEATDSGSYYATVAASSNYKWTGGYTLVAKSMGKDDFSADSKTSAVVTPDAPLRGVIGVADDHDWIKVHLDAGRTYVFDLQGNKSGGGTLDTGTQYGYTAGMTLLSSDRGTLAYSAIPAAANGVDPRITYVATASGDYYLDVRGTGQASGTGSYTVEMVQTNLDTTGPKLLSSNIAAGATEVGIKPTITLTFDETIMLSGVALTDGYGAVVQGANGPVLASVAGHTLTVDPRTNLMPGMTYTLNLLKGSVTDLAGNAASDAQSFSFTVAKPVSSGTAGNDYLIGSGIGLTLDGGAGVDTVYYAVNRSNFNIVRGSDGGVTVRDVRASGTSGDKLSGIERLVFGDGTAYALDTEGVGGQAYRLYQSAFNRAPDADGLGFWIANLDKGLSLRDAASAFIASAEFTRTYGSGVNDTDFVKLLYQNVLHRAPDAAGNSFWLDNLQKGQSRAEVLVAFSESTENHDAVAKLIGSAIAYTPFGG</sequence>
<evidence type="ECO:0000259" key="3">
    <source>
        <dbReference type="Pfam" id="PF13205"/>
    </source>
</evidence>
<dbReference type="InterPro" id="IPR007280">
    <property type="entry name" value="Peptidase_C_arc/bac"/>
</dbReference>
<evidence type="ECO:0000256" key="1">
    <source>
        <dbReference type="ARBA" id="ARBA00022729"/>
    </source>
</evidence>
<dbReference type="AlphaFoldDB" id="A0A6L8MT37"/>
<comment type="caution">
    <text evidence="5">The sequence shown here is derived from an EMBL/GenBank/DDBJ whole genome shotgun (WGS) entry which is preliminary data.</text>
</comment>
<gene>
    <name evidence="5" type="ORF">GTP44_24990</name>
</gene>
<dbReference type="Proteomes" id="UP000474565">
    <property type="component" value="Unassembled WGS sequence"/>
</dbReference>
<keyword evidence="1" id="KW-0732">Signal</keyword>
<protein>
    <submittedName>
        <fullName evidence="5">DUF4214 domain-containing protein</fullName>
    </submittedName>
</protein>
<organism evidence="5 6">
    <name type="scientific">Duganella lactea</name>
    <dbReference type="NCBI Taxonomy" id="2692173"/>
    <lineage>
        <taxon>Bacteria</taxon>
        <taxon>Pseudomonadati</taxon>
        <taxon>Pseudomonadota</taxon>
        <taxon>Betaproteobacteria</taxon>
        <taxon>Burkholderiales</taxon>
        <taxon>Oxalobacteraceae</taxon>
        <taxon>Telluria group</taxon>
        <taxon>Duganella</taxon>
    </lineage>
</organism>
<dbReference type="InterPro" id="IPR038255">
    <property type="entry name" value="PBS_linker_sf"/>
</dbReference>
<dbReference type="InterPro" id="IPR025282">
    <property type="entry name" value="DUF4214"/>
</dbReference>
<evidence type="ECO:0000259" key="2">
    <source>
        <dbReference type="Pfam" id="PF04151"/>
    </source>
</evidence>
<feature type="domain" description="Peptidase C-terminal archaeal/bacterial" evidence="2">
    <location>
        <begin position="30"/>
        <end position="105"/>
    </location>
</feature>
<dbReference type="Gene3D" id="2.60.120.380">
    <property type="match status" value="7"/>
</dbReference>
<dbReference type="EMBL" id="WWCP01000052">
    <property type="protein sequence ID" value="MYM85184.1"/>
    <property type="molecule type" value="Genomic_DNA"/>
</dbReference>
<evidence type="ECO:0000259" key="4">
    <source>
        <dbReference type="Pfam" id="PF13946"/>
    </source>
</evidence>
<feature type="domain" description="Peptidase C-terminal archaeal/bacterial" evidence="2">
    <location>
        <begin position="484"/>
        <end position="561"/>
    </location>
</feature>
<dbReference type="InterPro" id="IPR032812">
    <property type="entry name" value="SbsA_Ig"/>
</dbReference>
<dbReference type="Gene3D" id="2.60.40.1220">
    <property type="match status" value="1"/>
</dbReference>
<feature type="domain" description="DUF4214" evidence="4">
    <location>
        <begin position="1057"/>
        <end position="1124"/>
    </location>
</feature>
<dbReference type="SUPFAM" id="SSF89260">
    <property type="entry name" value="Collagen-binding domain"/>
    <property type="match status" value="1"/>
</dbReference>
<accession>A0A6L8MT37</accession>
<reference evidence="5 6" key="1">
    <citation type="submission" date="2019-12" db="EMBL/GenBank/DDBJ databases">
        <title>Novel species isolated from a subtropical stream in China.</title>
        <authorList>
            <person name="Lu H."/>
        </authorList>
    </citation>
    <scope>NUCLEOTIDE SEQUENCE [LARGE SCALE GENOMIC DNA]</scope>
    <source>
        <strain evidence="5 6">FT50W</strain>
    </source>
</reference>
<dbReference type="Gene3D" id="1.10.3130.20">
    <property type="entry name" value="Phycobilisome linker domain"/>
    <property type="match status" value="1"/>
</dbReference>
<dbReference type="InterPro" id="IPR014755">
    <property type="entry name" value="Cu-Rt/internalin_Ig-like"/>
</dbReference>
<dbReference type="Pfam" id="PF13205">
    <property type="entry name" value="Big_5"/>
    <property type="match status" value="1"/>
</dbReference>
<dbReference type="Pfam" id="PF13946">
    <property type="entry name" value="DUF4214"/>
    <property type="match status" value="1"/>
</dbReference>
<evidence type="ECO:0000313" key="6">
    <source>
        <dbReference type="Proteomes" id="UP000474565"/>
    </source>
</evidence>
<name>A0A6L8MT37_9BURK</name>
<evidence type="ECO:0000313" key="5">
    <source>
        <dbReference type="EMBL" id="MYM85184.1"/>
    </source>
</evidence>